<dbReference type="InterPro" id="IPR001584">
    <property type="entry name" value="Integrase_cat-core"/>
</dbReference>
<evidence type="ECO:0000313" key="3">
    <source>
        <dbReference type="EMBL" id="CAL1406166.1"/>
    </source>
</evidence>
<keyword evidence="4" id="KW-1185">Reference proteome</keyword>
<name>A0AAV2G663_9ROSI</name>
<dbReference type="GO" id="GO:0003676">
    <property type="term" value="F:nucleic acid binding"/>
    <property type="evidence" value="ECO:0007669"/>
    <property type="project" value="InterPro"/>
</dbReference>
<feature type="domain" description="Integrase catalytic" evidence="2">
    <location>
        <begin position="1"/>
        <end position="156"/>
    </location>
</feature>
<gene>
    <name evidence="3" type="ORF">LTRI10_LOCUS45911</name>
</gene>
<dbReference type="PANTHER" id="PTHR42648">
    <property type="entry name" value="TRANSPOSASE, PUTATIVE-RELATED"/>
    <property type="match status" value="1"/>
</dbReference>
<dbReference type="SUPFAM" id="SSF53098">
    <property type="entry name" value="Ribonuclease H-like"/>
    <property type="match status" value="1"/>
</dbReference>
<dbReference type="InterPro" id="IPR039537">
    <property type="entry name" value="Retrotran_Ty1/copia-like"/>
</dbReference>
<dbReference type="Pfam" id="PF25597">
    <property type="entry name" value="SH3_retrovirus"/>
    <property type="match status" value="1"/>
</dbReference>
<dbReference type="EMBL" id="OZ034821">
    <property type="protein sequence ID" value="CAL1406166.1"/>
    <property type="molecule type" value="Genomic_DNA"/>
</dbReference>
<dbReference type="AlphaFoldDB" id="A0AAV2G663"/>
<proteinExistence type="predicted"/>
<organism evidence="3 4">
    <name type="scientific">Linum trigynum</name>
    <dbReference type="NCBI Taxonomy" id="586398"/>
    <lineage>
        <taxon>Eukaryota</taxon>
        <taxon>Viridiplantae</taxon>
        <taxon>Streptophyta</taxon>
        <taxon>Embryophyta</taxon>
        <taxon>Tracheophyta</taxon>
        <taxon>Spermatophyta</taxon>
        <taxon>Magnoliopsida</taxon>
        <taxon>eudicotyledons</taxon>
        <taxon>Gunneridae</taxon>
        <taxon>Pentapetalae</taxon>
        <taxon>rosids</taxon>
        <taxon>fabids</taxon>
        <taxon>Malpighiales</taxon>
        <taxon>Linaceae</taxon>
        <taxon>Linum</taxon>
    </lineage>
</organism>
<dbReference type="Proteomes" id="UP001497516">
    <property type="component" value="Chromosome 8"/>
</dbReference>
<sequence length="392" mass="43879">MGLKHVCVVPAQARPNAHVQVDDYSRVVWVFLMKFKSEVSRHLLYFYHIVQAQFHKQFHRIQADNGLEFATSELRDFYENSGIILQTSCTDTPQQNGVVKRKHRHLLDTTRVILFHANIPVTFWRECVLTAAYLLNRLPLTPIGNRSTYQLIFGKDPSYEHLHNFGCLVYARDNHHWLDKFGSRGRARIFVGYPGTQRGYRIWDLEQKRIYTSRDVKFLEHIFSHQLSTSPNASQPHLVGVPSSMPPASSSFVDNSPCPSSPVVPVESTCPTSQRPGRPPPKSSRYHSPPIVTSPAQSTPPVTPSPVAPLPASTSAAQSSPPTVLVSPGPASSPAPRQGDRIRQPSTRLGGYDVNLPDFAHSAEVTYPLDDHLSAFHLSSGVYLCCYSYICR</sequence>
<evidence type="ECO:0000259" key="2">
    <source>
        <dbReference type="PROSITE" id="PS50994"/>
    </source>
</evidence>
<evidence type="ECO:0000313" key="4">
    <source>
        <dbReference type="Proteomes" id="UP001497516"/>
    </source>
</evidence>
<dbReference type="InterPro" id="IPR057670">
    <property type="entry name" value="SH3_retrovirus"/>
</dbReference>
<protein>
    <recommendedName>
        <fullName evidence="2">Integrase catalytic domain-containing protein</fullName>
    </recommendedName>
</protein>
<accession>A0AAV2G663</accession>
<dbReference type="PANTHER" id="PTHR42648:SF29">
    <property type="entry name" value="RNA-DIRECTED DNA POLYMERASE"/>
    <property type="match status" value="1"/>
</dbReference>
<reference evidence="3 4" key="1">
    <citation type="submission" date="2024-04" db="EMBL/GenBank/DDBJ databases">
        <authorList>
            <person name="Fracassetti M."/>
        </authorList>
    </citation>
    <scope>NUCLEOTIDE SEQUENCE [LARGE SCALE GENOMIC DNA]</scope>
</reference>
<dbReference type="GO" id="GO:0015074">
    <property type="term" value="P:DNA integration"/>
    <property type="evidence" value="ECO:0007669"/>
    <property type="project" value="InterPro"/>
</dbReference>
<dbReference type="InterPro" id="IPR036397">
    <property type="entry name" value="RNaseH_sf"/>
</dbReference>
<feature type="region of interest" description="Disordered" evidence="1">
    <location>
        <begin position="229"/>
        <end position="349"/>
    </location>
</feature>
<dbReference type="InterPro" id="IPR012337">
    <property type="entry name" value="RNaseH-like_sf"/>
</dbReference>
<evidence type="ECO:0000256" key="1">
    <source>
        <dbReference type="SAM" id="MobiDB-lite"/>
    </source>
</evidence>
<feature type="compositionally biased region" description="Low complexity" evidence="1">
    <location>
        <begin position="256"/>
        <end position="273"/>
    </location>
</feature>
<dbReference type="PROSITE" id="PS50994">
    <property type="entry name" value="INTEGRASE"/>
    <property type="match status" value="1"/>
</dbReference>
<feature type="compositionally biased region" description="Low complexity" evidence="1">
    <location>
        <begin position="310"/>
        <end position="322"/>
    </location>
</feature>
<dbReference type="Gene3D" id="3.30.420.10">
    <property type="entry name" value="Ribonuclease H-like superfamily/Ribonuclease H"/>
    <property type="match status" value="1"/>
</dbReference>